<evidence type="ECO:0000256" key="5">
    <source>
        <dbReference type="SAM" id="MobiDB-lite"/>
    </source>
</evidence>
<gene>
    <name evidence="8" type="primary">infC</name>
    <name evidence="8" type="ORF">EJP82_07495</name>
</gene>
<comment type="similarity">
    <text evidence="1">Belongs to the IF-3 family.</text>
</comment>
<evidence type="ECO:0000256" key="4">
    <source>
        <dbReference type="NCBIfam" id="TIGR00168"/>
    </source>
</evidence>
<dbReference type="GO" id="GO:0032790">
    <property type="term" value="P:ribosome disassembly"/>
    <property type="evidence" value="ECO:0007669"/>
    <property type="project" value="TreeGrafter"/>
</dbReference>
<dbReference type="NCBIfam" id="TIGR00168">
    <property type="entry name" value="infC"/>
    <property type="match status" value="1"/>
</dbReference>
<dbReference type="AlphaFoldDB" id="A0A3S1EKH9"/>
<evidence type="ECO:0000259" key="6">
    <source>
        <dbReference type="Pfam" id="PF00707"/>
    </source>
</evidence>
<dbReference type="InterPro" id="IPR019814">
    <property type="entry name" value="Translation_initiation_fac_3_N"/>
</dbReference>
<keyword evidence="9" id="KW-1185">Reference proteome</keyword>
<keyword evidence="3" id="KW-0648">Protein biosynthesis</keyword>
<feature type="domain" description="Translation initiation factor 3 C-terminal" evidence="6">
    <location>
        <begin position="80"/>
        <end position="160"/>
    </location>
</feature>
<evidence type="ECO:0000256" key="1">
    <source>
        <dbReference type="ARBA" id="ARBA00005439"/>
    </source>
</evidence>
<organism evidence="8 9">
    <name type="scientific">Paenibacillus anaericanus</name>
    <dbReference type="NCBI Taxonomy" id="170367"/>
    <lineage>
        <taxon>Bacteria</taxon>
        <taxon>Bacillati</taxon>
        <taxon>Bacillota</taxon>
        <taxon>Bacilli</taxon>
        <taxon>Bacillales</taxon>
        <taxon>Paenibacillaceae</taxon>
        <taxon>Paenibacillus</taxon>
    </lineage>
</organism>
<dbReference type="OrthoDB" id="2899239at2"/>
<dbReference type="GO" id="GO:0016020">
    <property type="term" value="C:membrane"/>
    <property type="evidence" value="ECO:0007669"/>
    <property type="project" value="TreeGrafter"/>
</dbReference>
<dbReference type="InterPro" id="IPR001288">
    <property type="entry name" value="Translation_initiation_fac_3"/>
</dbReference>
<dbReference type="EMBL" id="RZNY01000004">
    <property type="protein sequence ID" value="RUT47537.1"/>
    <property type="molecule type" value="Genomic_DNA"/>
</dbReference>
<sequence length="161" mass="17745">MITNEQIRATEVLLTGVNGENLGVVPTKEALQMAKSLKVDLVCTSLMSSPPPCKLAGKGASKMEKNKAQQQERKASTGTKLKEIRLTSLIEEHDYDTKKRQAERILTAGNDVQLTVLVDKKKTDPAKQLVERLIRDLEHCGKQDKGIQVSGKQVIAILRAK</sequence>
<evidence type="ECO:0000313" key="9">
    <source>
        <dbReference type="Proteomes" id="UP000279446"/>
    </source>
</evidence>
<dbReference type="GO" id="GO:0043022">
    <property type="term" value="F:ribosome binding"/>
    <property type="evidence" value="ECO:0007669"/>
    <property type="project" value="TreeGrafter"/>
</dbReference>
<evidence type="ECO:0000256" key="3">
    <source>
        <dbReference type="ARBA" id="ARBA00022917"/>
    </source>
</evidence>
<keyword evidence="2 8" id="KW-0396">Initiation factor</keyword>
<dbReference type="Pfam" id="PF05198">
    <property type="entry name" value="IF3_N"/>
    <property type="match status" value="1"/>
</dbReference>
<accession>A0A3S1EKH9</accession>
<dbReference type="Gene3D" id="3.30.110.10">
    <property type="entry name" value="Translation initiation factor 3 (IF-3), C-terminal domain"/>
    <property type="match status" value="1"/>
</dbReference>
<feature type="region of interest" description="Disordered" evidence="5">
    <location>
        <begin position="55"/>
        <end position="78"/>
    </location>
</feature>
<evidence type="ECO:0000259" key="7">
    <source>
        <dbReference type="Pfam" id="PF05198"/>
    </source>
</evidence>
<dbReference type="InterPro" id="IPR036787">
    <property type="entry name" value="T_IF-3_N_sf"/>
</dbReference>
<evidence type="ECO:0000313" key="8">
    <source>
        <dbReference type="EMBL" id="RUT47537.1"/>
    </source>
</evidence>
<dbReference type="PANTHER" id="PTHR10938">
    <property type="entry name" value="TRANSLATION INITIATION FACTOR IF-3"/>
    <property type="match status" value="1"/>
</dbReference>
<evidence type="ECO:0000256" key="2">
    <source>
        <dbReference type="ARBA" id="ARBA00022540"/>
    </source>
</evidence>
<dbReference type="RefSeq" id="WP_127191415.1">
    <property type="nucleotide sequence ID" value="NZ_JAUSSS010000003.1"/>
</dbReference>
<dbReference type="Proteomes" id="UP000279446">
    <property type="component" value="Unassembled WGS sequence"/>
</dbReference>
<feature type="domain" description="Translation initiation factor 3 N-terminal" evidence="7">
    <location>
        <begin position="3"/>
        <end position="71"/>
    </location>
</feature>
<feature type="compositionally biased region" description="Basic and acidic residues" evidence="5">
    <location>
        <begin position="61"/>
        <end position="78"/>
    </location>
</feature>
<dbReference type="InterPro" id="IPR019815">
    <property type="entry name" value="Translation_initiation_fac_3_C"/>
</dbReference>
<dbReference type="SUPFAM" id="SSF55200">
    <property type="entry name" value="Translation initiation factor IF3, C-terminal domain"/>
    <property type="match status" value="1"/>
</dbReference>
<reference evidence="8 9" key="1">
    <citation type="submission" date="2018-12" db="EMBL/GenBank/DDBJ databases">
        <authorList>
            <person name="Sun L."/>
            <person name="Chen Z."/>
        </authorList>
    </citation>
    <scope>NUCLEOTIDE SEQUENCE [LARGE SCALE GENOMIC DNA]</scope>
    <source>
        <strain evidence="8 9">DSM 15890</strain>
    </source>
</reference>
<dbReference type="Pfam" id="PF00707">
    <property type="entry name" value="IF3_C"/>
    <property type="match status" value="1"/>
</dbReference>
<dbReference type="GO" id="GO:0003743">
    <property type="term" value="F:translation initiation factor activity"/>
    <property type="evidence" value="ECO:0007669"/>
    <property type="project" value="UniProtKB-UniRule"/>
</dbReference>
<proteinExistence type="inferred from homology"/>
<comment type="caution">
    <text evidence="8">The sequence shown here is derived from an EMBL/GenBank/DDBJ whole genome shotgun (WGS) entry which is preliminary data.</text>
</comment>
<name>A0A3S1EKH9_9BACL</name>
<protein>
    <recommendedName>
        <fullName evidence="4">Translation initiation factor IF-3</fullName>
    </recommendedName>
</protein>
<dbReference type="Gene3D" id="3.10.20.80">
    <property type="entry name" value="Translation initiation factor 3 (IF-3), N-terminal domain"/>
    <property type="match status" value="1"/>
</dbReference>
<dbReference type="PANTHER" id="PTHR10938:SF0">
    <property type="entry name" value="TRANSLATION INITIATION FACTOR IF-3, MITOCHONDRIAL"/>
    <property type="match status" value="1"/>
</dbReference>
<dbReference type="SUPFAM" id="SSF54364">
    <property type="entry name" value="Translation initiation factor IF3, N-terminal domain"/>
    <property type="match status" value="1"/>
</dbReference>
<dbReference type="GO" id="GO:0005829">
    <property type="term" value="C:cytosol"/>
    <property type="evidence" value="ECO:0007669"/>
    <property type="project" value="TreeGrafter"/>
</dbReference>
<dbReference type="InterPro" id="IPR036788">
    <property type="entry name" value="T_IF-3_C_sf"/>
</dbReference>